<accession>A0A8B7YEY0</accession>
<reference evidence="5 6" key="1">
    <citation type="submission" date="2025-04" db="UniProtKB">
        <authorList>
            <consortium name="RefSeq"/>
        </authorList>
    </citation>
    <scope>IDENTIFICATION</scope>
</reference>
<dbReference type="AlphaFoldDB" id="A0A8B7YEY0"/>
<dbReference type="KEGG" id="aplc:110979924"/>
<dbReference type="PRINTS" id="PR00359">
    <property type="entry name" value="BP450"/>
</dbReference>
<protein>
    <submittedName>
        <fullName evidence="5 6">Uncharacterized protein LOC110979924 isoform X1</fullName>
    </submittedName>
</protein>
<dbReference type="GO" id="GO:0020037">
    <property type="term" value="F:heme binding"/>
    <property type="evidence" value="ECO:0007669"/>
    <property type="project" value="InterPro"/>
</dbReference>
<dbReference type="PANTHER" id="PTHR24286:SF252">
    <property type="entry name" value="CYTOCHROME P450 26B1"/>
    <property type="match status" value="1"/>
</dbReference>
<dbReference type="GeneID" id="110979924"/>
<comment type="similarity">
    <text evidence="1">Belongs to the cytochrome P450 family.</text>
</comment>
<dbReference type="SUPFAM" id="SSF48264">
    <property type="entry name" value="Cytochrome P450"/>
    <property type="match status" value="1"/>
</dbReference>
<dbReference type="OrthoDB" id="1470350at2759"/>
<dbReference type="InterPro" id="IPR036396">
    <property type="entry name" value="Cyt_P450_sf"/>
</dbReference>
<keyword evidence="4" id="KW-1185">Reference proteome</keyword>
<dbReference type="PANTHER" id="PTHR24286">
    <property type="entry name" value="CYTOCHROME P450 26"/>
    <property type="match status" value="1"/>
</dbReference>
<dbReference type="RefSeq" id="XP_022091799.1">
    <property type="nucleotide sequence ID" value="XM_022236107.1"/>
</dbReference>
<proteinExistence type="inferred from homology"/>
<dbReference type="Gene3D" id="1.10.630.10">
    <property type="entry name" value="Cytochrome P450"/>
    <property type="match status" value="1"/>
</dbReference>
<evidence type="ECO:0000256" key="3">
    <source>
        <dbReference type="ARBA" id="ARBA00023004"/>
    </source>
</evidence>
<organism evidence="4 5">
    <name type="scientific">Acanthaster planci</name>
    <name type="common">Crown-of-thorns starfish</name>
    <dbReference type="NCBI Taxonomy" id="133434"/>
    <lineage>
        <taxon>Eukaryota</taxon>
        <taxon>Metazoa</taxon>
        <taxon>Echinodermata</taxon>
        <taxon>Eleutherozoa</taxon>
        <taxon>Asterozoa</taxon>
        <taxon>Asteroidea</taxon>
        <taxon>Valvatacea</taxon>
        <taxon>Valvatida</taxon>
        <taxon>Acanthasteridae</taxon>
        <taxon>Acanthaster</taxon>
    </lineage>
</organism>
<dbReference type="InterPro" id="IPR001128">
    <property type="entry name" value="Cyt_P450"/>
</dbReference>
<dbReference type="GO" id="GO:0016705">
    <property type="term" value="F:oxidoreductase activity, acting on paired donors, with incorporation or reduction of molecular oxygen"/>
    <property type="evidence" value="ECO:0007669"/>
    <property type="project" value="InterPro"/>
</dbReference>
<evidence type="ECO:0000313" key="5">
    <source>
        <dbReference type="RefSeq" id="XP_022091799.1"/>
    </source>
</evidence>
<gene>
    <name evidence="5 6" type="primary">LOC110979924</name>
</gene>
<keyword evidence="2" id="KW-0479">Metal-binding</keyword>
<evidence type="ECO:0000313" key="4">
    <source>
        <dbReference type="Proteomes" id="UP000694845"/>
    </source>
</evidence>
<dbReference type="GO" id="GO:0004497">
    <property type="term" value="F:monooxygenase activity"/>
    <property type="evidence" value="ECO:0007669"/>
    <property type="project" value="InterPro"/>
</dbReference>
<dbReference type="InterPro" id="IPR002397">
    <property type="entry name" value="Cyt_P450_B"/>
</dbReference>
<keyword evidence="3" id="KW-0408">Iron</keyword>
<dbReference type="GO" id="GO:0016125">
    <property type="term" value="P:sterol metabolic process"/>
    <property type="evidence" value="ECO:0007669"/>
    <property type="project" value="TreeGrafter"/>
</dbReference>
<name>A0A8B7YEY0_ACAPL</name>
<evidence type="ECO:0000256" key="2">
    <source>
        <dbReference type="ARBA" id="ARBA00022723"/>
    </source>
</evidence>
<dbReference type="GO" id="GO:0005506">
    <property type="term" value="F:iron ion binding"/>
    <property type="evidence" value="ECO:0007669"/>
    <property type="project" value="InterPro"/>
</dbReference>
<evidence type="ECO:0000256" key="1">
    <source>
        <dbReference type="ARBA" id="ARBA00010617"/>
    </source>
</evidence>
<evidence type="ECO:0000313" key="6">
    <source>
        <dbReference type="RefSeq" id="XP_022091801.1"/>
    </source>
</evidence>
<dbReference type="Pfam" id="PF00067">
    <property type="entry name" value="p450"/>
    <property type="match status" value="1"/>
</dbReference>
<dbReference type="RefSeq" id="XP_022091801.1">
    <property type="nucleotide sequence ID" value="XM_022236109.1"/>
</dbReference>
<dbReference type="Proteomes" id="UP000694845">
    <property type="component" value="Unplaced"/>
</dbReference>
<sequence length="484" mass="54489">MCRVSSFLHRLGQGLDLGLVPHRPHQISHHLQSLTTPFPSPHTVYSTTRPSTPMAIPKGRVGYSIIGDRSAEFYKNPIAFVNCRIEEYGSRVFLSRLLNKPTVFIGTVSGVKELTGEKSVHFDMGYRAFLQPMFGDNIMFEVPIEAARLHKVIHSIYGAQTIPSIQNLIQKLTKKHFSSLHKSQCVSVYNVFKRFATELSLALFLGLDADEHPEITESIIALTTTHWHGIISVPLSVRVSMFTSAYSRALEAKEKLLEIIREKLEHVQDGSLLQQMTQAGFQTEAEMEQHMLLFTSALVPKALASMMTSFLLAIAGPDKKSSRERASGDNEYLQHILLEVERLWPPLLGGRRLAIKDCVIDGYKVPKGHAVVYITHAAHRDPTVFSHPEMFRPERWAERGLDKSVLFTYGGGARSCVGTALMKTSIETVCKYLVDHYDWSIPAGQDLSYKWLPVSRPKEKPVASFKRRTSLEELTTKVNFEIQS</sequence>